<dbReference type="InterPro" id="IPR017853">
    <property type="entry name" value="GH"/>
</dbReference>
<feature type="signal peptide" evidence="1">
    <location>
        <begin position="1"/>
        <end position="21"/>
    </location>
</feature>
<comment type="caution">
    <text evidence="4">The sequence shown here is derived from an EMBL/GenBank/DDBJ whole genome shotgun (WGS) entry which is preliminary data.</text>
</comment>
<keyword evidence="5" id="KW-1185">Reference proteome</keyword>
<keyword evidence="1" id="KW-0732">Signal</keyword>
<name>A0A927F4V9_9BACT</name>
<dbReference type="PANTHER" id="PTHR42767:SF1">
    <property type="entry name" value="ENDO-BETA-1,6-GALACTANASE-LIKE DOMAIN-CONTAINING PROTEIN"/>
    <property type="match status" value="1"/>
</dbReference>
<feature type="domain" description="Endo-beta-1,6-galactanase-like" evidence="3">
    <location>
        <begin position="192"/>
        <end position="545"/>
    </location>
</feature>
<evidence type="ECO:0000259" key="2">
    <source>
        <dbReference type="Pfam" id="PF13313"/>
    </source>
</evidence>
<reference evidence="4" key="1">
    <citation type="submission" date="2020-09" db="EMBL/GenBank/DDBJ databases">
        <title>Pelagicoccus enzymogenes sp. nov. with an EPS production, isolated from marine sediment.</title>
        <authorList>
            <person name="Feng X."/>
        </authorList>
    </citation>
    <scope>NUCLEOTIDE SEQUENCE</scope>
    <source>
        <strain evidence="4">NFK12</strain>
    </source>
</reference>
<dbReference type="GO" id="GO:0004553">
    <property type="term" value="F:hydrolase activity, hydrolyzing O-glycosyl compounds"/>
    <property type="evidence" value="ECO:0007669"/>
    <property type="project" value="InterPro"/>
</dbReference>
<dbReference type="Pfam" id="PF14587">
    <property type="entry name" value="Glyco_hydr_30_2"/>
    <property type="match status" value="1"/>
</dbReference>
<evidence type="ECO:0000313" key="4">
    <source>
        <dbReference type="EMBL" id="MBD5777934.1"/>
    </source>
</evidence>
<evidence type="ECO:0000313" key="5">
    <source>
        <dbReference type="Proteomes" id="UP000622317"/>
    </source>
</evidence>
<evidence type="ECO:0000256" key="1">
    <source>
        <dbReference type="SAM" id="SignalP"/>
    </source>
</evidence>
<organism evidence="4 5">
    <name type="scientific">Pelagicoccus enzymogenes</name>
    <dbReference type="NCBI Taxonomy" id="2773457"/>
    <lineage>
        <taxon>Bacteria</taxon>
        <taxon>Pseudomonadati</taxon>
        <taxon>Verrucomicrobiota</taxon>
        <taxon>Opitutia</taxon>
        <taxon>Puniceicoccales</taxon>
        <taxon>Pelagicoccaceae</taxon>
        <taxon>Pelagicoccus</taxon>
    </lineage>
</organism>
<dbReference type="Proteomes" id="UP000622317">
    <property type="component" value="Unassembled WGS sequence"/>
</dbReference>
<dbReference type="InterPro" id="IPR039514">
    <property type="entry name" value="6GAL-like"/>
</dbReference>
<dbReference type="Pfam" id="PF13313">
    <property type="entry name" value="DUF4082"/>
    <property type="match status" value="1"/>
</dbReference>
<gene>
    <name evidence="4" type="ORF">IEN85_00310</name>
</gene>
<dbReference type="EMBL" id="JACYFG010000002">
    <property type="protein sequence ID" value="MBD5777934.1"/>
    <property type="molecule type" value="Genomic_DNA"/>
</dbReference>
<dbReference type="AlphaFoldDB" id="A0A927F4V9"/>
<sequence length="820" mass="90937">MLKKLALLAAASAALSLACHASLSPFMAYHRGPERSNANNVVGTRFTAAADASITHLGFYDAHGDGLLSSHRVALFDLATGQASATATIPAGNETLYSYACRWVKLDTPVSIEAGKTYLIAAEVFAGGDPFLNSDPNALATVFAPYVSGDAIPAWGPLGSEISQPPNLLGSSHYHRSYLAGNFATTVETSAQTISVQPEQRYQTIESIGSSTGWNMEWLGKHWPESTREEIAKLLYSKDMDENGNPLGVGFSLIRFYIGAGTFEQGEASQIVDPNRRTEGYLNDDGTYDWSKQAGVQWFLRKAWDYGVEKKTAFSVSPPVQMTKNGLGHLSEGQTRVTNLKEDAYDEFANFLSTVMKHYQDEGLPFDYLSPLNEPNYNWNGNTQEGSYWSQENAARVTQELDLAFNRDGVSTQIILDEAPQYDYALTGSHGNPGNLPALFSPDSPSYVGNLSKVAPQFAAHSYWTYNNNQQLIELREAIREQTEALGLSFRQTEYSLLGIDKITEDTPDSYTDIALFHAKVLQADLVAANAVSWAFWSTVGPERYGHKNRFALIRIEPPEGELDLRIPGTYAAHKSLWTLGNFSRFVRPGYRRIELGNADDPSGLFGSAFLSPDERKLVVVMMNMSYQEKPTRIDLSDTAFAKAKVYLTDRERDLRFLGQVSATEQIALPPRSISTFVYDASPWAQWVETYLGDQAAENQSYDADPDRDQASNLFEYATGTHPLLPDNASRVYSVQRNPTWSLQLNPEASDLILEIFTSSDLENWSASGHRLYRGEQTWSIESDSLSIVEQITGENSDIVTLELNPDQQKFYRLSVSPVE</sequence>
<dbReference type="Gene3D" id="3.20.20.80">
    <property type="entry name" value="Glycosidases"/>
    <property type="match status" value="1"/>
</dbReference>
<dbReference type="InterPro" id="IPR013780">
    <property type="entry name" value="Glyco_hydro_b"/>
</dbReference>
<dbReference type="Gene3D" id="2.60.40.1180">
    <property type="entry name" value="Golgi alpha-mannosidase II"/>
    <property type="match status" value="1"/>
</dbReference>
<accession>A0A927F4V9</accession>
<dbReference type="InterPro" id="IPR039743">
    <property type="entry name" value="6GAL/EXGAL"/>
</dbReference>
<feature type="chain" id="PRO_5038070136" evidence="1">
    <location>
        <begin position="22"/>
        <end position="820"/>
    </location>
</feature>
<dbReference type="InterPro" id="IPR025141">
    <property type="entry name" value="DUF4082"/>
</dbReference>
<protein>
    <submittedName>
        <fullName evidence="4">DUF4082 domain-containing protein</fullName>
    </submittedName>
</protein>
<dbReference type="PROSITE" id="PS51257">
    <property type="entry name" value="PROKAR_LIPOPROTEIN"/>
    <property type="match status" value="1"/>
</dbReference>
<dbReference type="RefSeq" id="WP_191615065.1">
    <property type="nucleotide sequence ID" value="NZ_JACYFG010000002.1"/>
</dbReference>
<proteinExistence type="predicted"/>
<evidence type="ECO:0000259" key="3">
    <source>
        <dbReference type="Pfam" id="PF14587"/>
    </source>
</evidence>
<dbReference type="PANTHER" id="PTHR42767">
    <property type="entry name" value="ENDO-BETA-1,6-GALACTANASE"/>
    <property type="match status" value="1"/>
</dbReference>
<dbReference type="SUPFAM" id="SSF51445">
    <property type="entry name" value="(Trans)glycosidases"/>
    <property type="match status" value="1"/>
</dbReference>
<feature type="domain" description="DUF4082" evidence="2">
    <location>
        <begin position="38"/>
        <end position="125"/>
    </location>
</feature>